<dbReference type="SUPFAM" id="SSF53067">
    <property type="entry name" value="Actin-like ATPase domain"/>
    <property type="match status" value="2"/>
</dbReference>
<dbReference type="InterPro" id="IPR043129">
    <property type="entry name" value="ATPase_NBD"/>
</dbReference>
<dbReference type="CDD" id="cd24079">
    <property type="entry name" value="ASKHA_NBD_PG1100-like"/>
    <property type="match status" value="1"/>
</dbReference>
<dbReference type="RefSeq" id="WP_135104082.1">
    <property type="nucleotide sequence ID" value="NZ_CABTJG010000001.1"/>
</dbReference>
<name>A0A212JAU3_9BACT</name>
<dbReference type="AlphaFoldDB" id="A0A212JAU3"/>
<evidence type="ECO:0000313" key="1">
    <source>
        <dbReference type="EMBL" id="SBV96567.1"/>
    </source>
</evidence>
<sequence length="282" mass="32104">MILLAESGSTKTEWCLVDRSGIVEHFLSDGINPFFQTRKEISRSIRLQLPPIFFKTKFHTIHFYGAGCSSLEKKNVVKASLEAQFKTPSIIESDLLGSARSLFKNEAGIACILGTGSNSCLYDGDTIIKNVKPLGYILGDEGSGASLGKIFLADCLKGLAPTELIEPFYRKYKIDPDEIMDYIYSKPFPNKLLSVLSFFLYEYLEHPYINNLVRKNLRSFFERNILQYEYTEYPIRFVGSIAKMYSFILREIAQDLGIYIDVIIENPIKGLIEYHKENGQLI</sequence>
<proteinExistence type="predicted"/>
<accession>A0A212JAU3</accession>
<gene>
    <name evidence="1" type="ORF">KL86DYS2_11117</name>
</gene>
<reference evidence="1" key="1">
    <citation type="submission" date="2016-04" db="EMBL/GenBank/DDBJ databases">
        <authorList>
            <person name="Evans L.H."/>
            <person name="Alamgir A."/>
            <person name="Owens N."/>
            <person name="Weber N.D."/>
            <person name="Virtaneva K."/>
            <person name="Barbian K."/>
            <person name="Babar A."/>
            <person name="Rosenke K."/>
        </authorList>
    </citation>
    <scope>NUCLEOTIDE SEQUENCE</scope>
    <source>
        <strain evidence="1">86-2</strain>
    </source>
</reference>
<dbReference type="EMBL" id="FLUL01000001">
    <property type="protein sequence ID" value="SBV96567.1"/>
    <property type="molecule type" value="Genomic_DNA"/>
</dbReference>
<evidence type="ECO:0008006" key="2">
    <source>
        <dbReference type="Google" id="ProtNLM"/>
    </source>
</evidence>
<dbReference type="PANTHER" id="PTHR43190:SF3">
    <property type="entry name" value="N-ACETYL-D-GLUCOSAMINE KINASE"/>
    <property type="match status" value="1"/>
</dbReference>
<protein>
    <recommendedName>
        <fullName evidence="2">ATPase BadF/BadG/BcrA/BcrD type domain-containing protein</fullName>
    </recommendedName>
</protein>
<organism evidence="1">
    <name type="scientific">uncultured Dysgonomonas sp</name>
    <dbReference type="NCBI Taxonomy" id="206096"/>
    <lineage>
        <taxon>Bacteria</taxon>
        <taxon>Pseudomonadati</taxon>
        <taxon>Bacteroidota</taxon>
        <taxon>Bacteroidia</taxon>
        <taxon>Bacteroidales</taxon>
        <taxon>Dysgonomonadaceae</taxon>
        <taxon>Dysgonomonas</taxon>
        <taxon>environmental samples</taxon>
    </lineage>
</organism>
<dbReference type="PANTHER" id="PTHR43190">
    <property type="entry name" value="N-ACETYL-D-GLUCOSAMINE KINASE"/>
    <property type="match status" value="1"/>
</dbReference>
<dbReference type="Gene3D" id="3.30.420.40">
    <property type="match status" value="2"/>
</dbReference>
<dbReference type="InterPro" id="IPR052519">
    <property type="entry name" value="Euk-type_GlcNAc_Kinase"/>
</dbReference>
<dbReference type="Gene3D" id="1.10.720.160">
    <property type="match status" value="1"/>
</dbReference>